<dbReference type="PROSITE" id="PS51257">
    <property type="entry name" value="PROKAR_LIPOPROTEIN"/>
    <property type="match status" value="1"/>
</dbReference>
<protein>
    <submittedName>
        <fullName evidence="2">Uncharacterized protein</fullName>
    </submittedName>
</protein>
<organism evidence="2 3">
    <name type="scientific">Gimesia chilikensis</name>
    <dbReference type="NCBI Taxonomy" id="2605989"/>
    <lineage>
        <taxon>Bacteria</taxon>
        <taxon>Pseudomonadati</taxon>
        <taxon>Planctomycetota</taxon>
        <taxon>Planctomycetia</taxon>
        <taxon>Planctomycetales</taxon>
        <taxon>Planctomycetaceae</taxon>
        <taxon>Gimesia</taxon>
    </lineage>
</organism>
<evidence type="ECO:0000256" key="1">
    <source>
        <dbReference type="SAM" id="SignalP"/>
    </source>
</evidence>
<dbReference type="Proteomes" id="UP000320421">
    <property type="component" value="Chromosome"/>
</dbReference>
<dbReference type="AlphaFoldDB" id="A0A517PZ03"/>
<feature type="chain" id="PRO_5021894854" evidence="1">
    <location>
        <begin position="25"/>
        <end position="160"/>
    </location>
</feature>
<accession>A0A517PZ03</accession>
<evidence type="ECO:0000313" key="3">
    <source>
        <dbReference type="Proteomes" id="UP000320421"/>
    </source>
</evidence>
<keyword evidence="1" id="KW-0732">Signal</keyword>
<proteinExistence type="predicted"/>
<dbReference type="EMBL" id="CP036266">
    <property type="protein sequence ID" value="QDT24616.1"/>
    <property type="molecule type" value="Genomic_DNA"/>
</dbReference>
<gene>
    <name evidence="2" type="ORF">HG66A1_64510</name>
</gene>
<evidence type="ECO:0000313" key="2">
    <source>
        <dbReference type="EMBL" id="QDT24616.1"/>
    </source>
</evidence>
<reference evidence="2 3" key="1">
    <citation type="submission" date="2019-02" db="EMBL/GenBank/DDBJ databases">
        <title>Deep-cultivation of Planctomycetes and their phenomic and genomic characterization uncovers novel biology.</title>
        <authorList>
            <person name="Wiegand S."/>
            <person name="Jogler M."/>
            <person name="Boedeker C."/>
            <person name="Pinto D."/>
            <person name="Vollmers J."/>
            <person name="Rivas-Marin E."/>
            <person name="Kohn T."/>
            <person name="Peeters S.H."/>
            <person name="Heuer A."/>
            <person name="Rast P."/>
            <person name="Oberbeckmann S."/>
            <person name="Bunk B."/>
            <person name="Jeske O."/>
            <person name="Meyerdierks A."/>
            <person name="Storesund J.E."/>
            <person name="Kallscheuer N."/>
            <person name="Luecker S."/>
            <person name="Lage O.M."/>
            <person name="Pohl T."/>
            <person name="Merkel B.J."/>
            <person name="Hornburger P."/>
            <person name="Mueller R.-W."/>
            <person name="Bruemmer F."/>
            <person name="Labrenz M."/>
            <person name="Spormann A.M."/>
            <person name="Op den Camp H."/>
            <person name="Overmann J."/>
            <person name="Amann R."/>
            <person name="Jetten M.S.M."/>
            <person name="Mascher T."/>
            <person name="Medema M.H."/>
            <person name="Devos D.P."/>
            <person name="Kaster A.-K."/>
            <person name="Ovreas L."/>
            <person name="Rohde M."/>
            <person name="Galperin M.Y."/>
            <person name="Jogler C."/>
        </authorList>
    </citation>
    <scope>NUCLEOTIDE SEQUENCE [LARGE SCALE GENOMIC DNA]</scope>
    <source>
        <strain evidence="2 3">HG66A1</strain>
    </source>
</reference>
<feature type="signal peptide" evidence="1">
    <location>
        <begin position="1"/>
        <end position="24"/>
    </location>
</feature>
<sequence precursor="true">MSCRTSLGNFCLLTAFAFSLSCGARLFAQSEPTAPVVIELNDEYFDPETGILKVHVTLQNQQNIPIYLVANQWTFLKGAPGSNTHHLTVQRQKDLLIFDLSHLPVTERFWNAIHEVGLILMVLQSNHQDQAAQKPSFCAGISTSAPAELGIIRCRHSQRA</sequence>
<name>A0A517PZ03_9PLAN</name>
<keyword evidence="3" id="KW-1185">Reference proteome</keyword>